<dbReference type="Proteomes" id="UP001196413">
    <property type="component" value="Unassembled WGS sequence"/>
</dbReference>
<evidence type="ECO:0000256" key="11">
    <source>
        <dbReference type="SAM" id="Phobius"/>
    </source>
</evidence>
<keyword evidence="13" id="KW-1185">Reference proteome</keyword>
<organism evidence="12 13">
    <name type="scientific">Parelaphostrongylus tenuis</name>
    <name type="common">Meningeal worm</name>
    <dbReference type="NCBI Taxonomy" id="148309"/>
    <lineage>
        <taxon>Eukaryota</taxon>
        <taxon>Metazoa</taxon>
        <taxon>Ecdysozoa</taxon>
        <taxon>Nematoda</taxon>
        <taxon>Chromadorea</taxon>
        <taxon>Rhabditida</taxon>
        <taxon>Rhabditina</taxon>
        <taxon>Rhabditomorpha</taxon>
        <taxon>Strongyloidea</taxon>
        <taxon>Metastrongylidae</taxon>
        <taxon>Parelaphostrongylus</taxon>
    </lineage>
</organism>
<reference evidence="12" key="1">
    <citation type="submission" date="2021-06" db="EMBL/GenBank/DDBJ databases">
        <title>Parelaphostrongylus tenuis whole genome reference sequence.</title>
        <authorList>
            <person name="Garwood T.J."/>
            <person name="Larsen P.A."/>
            <person name="Fountain-Jones N.M."/>
            <person name="Garbe J.R."/>
            <person name="Macchietto M.G."/>
            <person name="Kania S.A."/>
            <person name="Gerhold R.W."/>
            <person name="Richards J.E."/>
            <person name="Wolf T.M."/>
        </authorList>
    </citation>
    <scope>NUCLEOTIDE SEQUENCE</scope>
    <source>
        <strain evidence="12">MNPRO001-30</strain>
        <tissue evidence="12">Meninges</tissue>
    </source>
</reference>
<evidence type="ECO:0000256" key="1">
    <source>
        <dbReference type="ARBA" id="ARBA00004604"/>
    </source>
</evidence>
<comment type="subcellular location">
    <subcellularLocation>
        <location evidence="1">Nucleus</location>
        <location evidence="1">Nucleolus</location>
    </subcellularLocation>
</comment>
<evidence type="ECO:0000256" key="4">
    <source>
        <dbReference type="ARBA" id="ARBA00022771"/>
    </source>
</evidence>
<dbReference type="GO" id="GO:0008270">
    <property type="term" value="F:zinc ion binding"/>
    <property type="evidence" value="ECO:0007669"/>
    <property type="project" value="UniProtKB-KW"/>
</dbReference>
<protein>
    <submittedName>
        <fullName evidence="12">Uncharacterized protein</fullName>
    </submittedName>
</protein>
<dbReference type="EMBL" id="JAHQIW010003197">
    <property type="protein sequence ID" value="KAJ1357600.1"/>
    <property type="molecule type" value="Genomic_DNA"/>
</dbReference>
<dbReference type="InterPro" id="IPR033599">
    <property type="entry name" value="TAF1B/Rrn7"/>
</dbReference>
<sequence>MLAKAVAALRREPAIPSTFPDHVFSIYQRYLSACGVAYTTKDYTENVEEMFRALVCDQISTFERAQEKKKKAEGRKERGKEALETSTDAWVLLMSDTLGENLDMQSDDDHQEEFESKVLPASTSDGTKSHSVDVVDTMVPKETIDHAATLYLALDVLVALVYVSLVTIGCRWILLSDLIRWVREGRFGISIFQLGALSSYKLEKSRSVEASYSTKMDLPLYEFQRIMLFIWQLCRLPPTPAKVDFEQIVARILYNLNLPRAMMGRVQLLLEKVPPCVELDEKSLRRQGCIEHGPYVNGCSSNSEERFSVSQIVNVFGRLKQTTNALNTDIFYSTETKAFAYILMALKLCFGLDGEREFDVKGNTGGFSSNIFSIMQWLYQLKMRIMFWEGYDPLDILQTYKPVGPLLYEENLTRSHVSRFGRDKHSTDDSIAYTLIYTSRDFGFTHCIPSSMNIDSSASIPNPFPEYTCGEHNYGNDDESLYAPLRRQLNVLRAFLTRPLTAEEKDEIRTALDEIAVRTFKADFEKHILFDEASSTNTCKADLTKGRAASDGSRAETWHRYFPCAKGYVRYPRPNFTNSGLLTLKEKSYDLLMLNRRMGLGSKTSGLRMVFASRKAAIDAWECAQSAMSHTFSMLLHWFSKIIGESEHVLYSAFLMLEYQLVDFKKFHKLRRALLDGSVYPMKSSTVDKDGRREFNTLFISAAEDISDTSEVDIVRIGLPKHWGTSSGNGLENPIRNEDNSSPEYSDDDFGVSDSSGDEAALGTRPPKSKYCPKRTGLYFTFVYISWIFSVRQ</sequence>
<comment type="caution">
    <text evidence="12">The sequence shown here is derived from an EMBL/GenBank/DDBJ whole genome shotgun (WGS) entry which is preliminary data.</text>
</comment>
<evidence type="ECO:0000256" key="3">
    <source>
        <dbReference type="ARBA" id="ARBA00022723"/>
    </source>
</evidence>
<evidence type="ECO:0000256" key="10">
    <source>
        <dbReference type="SAM" id="MobiDB-lite"/>
    </source>
</evidence>
<keyword evidence="11" id="KW-1133">Transmembrane helix</keyword>
<keyword evidence="5" id="KW-0862">Zinc</keyword>
<keyword evidence="11" id="KW-0812">Transmembrane</keyword>
<dbReference type="AlphaFoldDB" id="A0AAD5MFG7"/>
<dbReference type="GO" id="GO:0001164">
    <property type="term" value="F:RNA polymerase I core promoter sequence-specific DNA binding"/>
    <property type="evidence" value="ECO:0007669"/>
    <property type="project" value="InterPro"/>
</dbReference>
<keyword evidence="11" id="KW-0472">Membrane</keyword>
<evidence type="ECO:0000256" key="9">
    <source>
        <dbReference type="ARBA" id="ARBA00023242"/>
    </source>
</evidence>
<feature type="transmembrane region" description="Helical" evidence="11">
    <location>
        <begin position="150"/>
        <end position="174"/>
    </location>
</feature>
<keyword evidence="4" id="KW-0863">Zinc-finger</keyword>
<evidence type="ECO:0000256" key="2">
    <source>
        <dbReference type="ARBA" id="ARBA00006899"/>
    </source>
</evidence>
<keyword evidence="9" id="KW-0539">Nucleus</keyword>
<keyword evidence="3" id="KW-0479">Metal-binding</keyword>
<dbReference type="GO" id="GO:0042790">
    <property type="term" value="P:nucleolar large rRNA transcription by RNA polymerase I"/>
    <property type="evidence" value="ECO:0007669"/>
    <property type="project" value="TreeGrafter"/>
</dbReference>
<keyword evidence="8" id="KW-0804">Transcription</keyword>
<evidence type="ECO:0000256" key="7">
    <source>
        <dbReference type="ARBA" id="ARBA00023125"/>
    </source>
</evidence>
<dbReference type="GO" id="GO:0070860">
    <property type="term" value="C:RNA polymerase I core factor complex"/>
    <property type="evidence" value="ECO:0007669"/>
    <property type="project" value="InterPro"/>
</dbReference>
<dbReference type="GO" id="GO:0005668">
    <property type="term" value="C:RNA polymerase transcription factor SL1 complex"/>
    <property type="evidence" value="ECO:0007669"/>
    <property type="project" value="TreeGrafter"/>
</dbReference>
<name>A0AAD5MFG7_PARTN</name>
<keyword evidence="6" id="KW-0805">Transcription regulation</keyword>
<gene>
    <name evidence="12" type="ORF">KIN20_015778</name>
</gene>
<accession>A0AAD5MFG7</accession>
<feature type="region of interest" description="Disordered" evidence="10">
    <location>
        <begin position="728"/>
        <end position="767"/>
    </location>
</feature>
<evidence type="ECO:0000256" key="6">
    <source>
        <dbReference type="ARBA" id="ARBA00023015"/>
    </source>
</evidence>
<evidence type="ECO:0000313" key="12">
    <source>
        <dbReference type="EMBL" id="KAJ1357600.1"/>
    </source>
</evidence>
<evidence type="ECO:0000256" key="8">
    <source>
        <dbReference type="ARBA" id="ARBA00023163"/>
    </source>
</evidence>
<dbReference type="PANTHER" id="PTHR31576:SF2">
    <property type="entry name" value="TATA BOX-BINDING PROTEIN-ASSOCIATED FACTOR RNA POLYMERASE I SUBUNIT B"/>
    <property type="match status" value="1"/>
</dbReference>
<evidence type="ECO:0000313" key="13">
    <source>
        <dbReference type="Proteomes" id="UP001196413"/>
    </source>
</evidence>
<proteinExistence type="inferred from homology"/>
<comment type="similarity">
    <text evidence="2">Belongs to the RRN7/TAF1B family.</text>
</comment>
<keyword evidence="7" id="KW-0238">DNA-binding</keyword>
<evidence type="ECO:0000256" key="5">
    <source>
        <dbReference type="ARBA" id="ARBA00022833"/>
    </source>
</evidence>
<dbReference type="PANTHER" id="PTHR31576">
    <property type="entry name" value="TATA BOX-BINDING PROTEIN-ASSOCIATED FACTOR RNA POLYMERASE I SUBUNIT B"/>
    <property type="match status" value="1"/>
</dbReference>